<dbReference type="GO" id="GO:0004497">
    <property type="term" value="F:monooxygenase activity"/>
    <property type="evidence" value="ECO:0007669"/>
    <property type="project" value="UniProtKB-KW"/>
</dbReference>
<dbReference type="KEGG" id="cmh:VO01_04275"/>
<dbReference type="PROSITE" id="PS51725">
    <property type="entry name" value="ABM"/>
    <property type="match status" value="1"/>
</dbReference>
<dbReference type="RefSeq" id="WP_045527096.1">
    <property type="nucleotide sequence ID" value="NZ_CP011043.1"/>
</dbReference>
<dbReference type="HOGENOM" id="CLU_131496_14_0_11"/>
<dbReference type="AlphaFoldDB" id="A0A0D5CFP5"/>
<dbReference type="Pfam" id="PF03992">
    <property type="entry name" value="ABM"/>
    <property type="match status" value="1"/>
</dbReference>
<dbReference type="InterPro" id="IPR011008">
    <property type="entry name" value="Dimeric_a/b-barrel"/>
</dbReference>
<evidence type="ECO:0000259" key="1">
    <source>
        <dbReference type="PROSITE" id="PS51725"/>
    </source>
</evidence>
<dbReference type="SUPFAM" id="SSF54909">
    <property type="entry name" value="Dimeric alpha+beta barrel"/>
    <property type="match status" value="1"/>
</dbReference>
<evidence type="ECO:0000313" key="3">
    <source>
        <dbReference type="Proteomes" id="UP000032604"/>
    </source>
</evidence>
<evidence type="ECO:0000313" key="2">
    <source>
        <dbReference type="EMBL" id="AJW78451.1"/>
    </source>
</evidence>
<dbReference type="OrthoDB" id="7867302at2"/>
<dbReference type="Proteomes" id="UP000032604">
    <property type="component" value="Chromosome"/>
</dbReference>
<dbReference type="Gene3D" id="3.30.70.100">
    <property type="match status" value="1"/>
</dbReference>
<accession>A0A0D5CFP5</accession>
<organism evidence="2 3">
    <name type="scientific">Clavibacter michiganensis subsp. insidiosus</name>
    <dbReference type="NCBI Taxonomy" id="33014"/>
    <lineage>
        <taxon>Bacteria</taxon>
        <taxon>Bacillati</taxon>
        <taxon>Actinomycetota</taxon>
        <taxon>Actinomycetes</taxon>
        <taxon>Micrococcales</taxon>
        <taxon>Microbacteriaceae</taxon>
        <taxon>Clavibacter</taxon>
    </lineage>
</organism>
<feature type="domain" description="ABM" evidence="1">
    <location>
        <begin position="3"/>
        <end position="92"/>
    </location>
</feature>
<protein>
    <submittedName>
        <fullName evidence="2">Monooxygenase</fullName>
    </submittedName>
</protein>
<gene>
    <name evidence="2" type="ORF">VO01_04275</name>
</gene>
<dbReference type="EMBL" id="CP011043">
    <property type="protein sequence ID" value="AJW78451.1"/>
    <property type="molecule type" value="Genomic_DNA"/>
</dbReference>
<reference evidence="2 3" key="1">
    <citation type="journal article" date="2015" name="Genome Announc.">
        <title>Complete Genome Sequence of Clavibacter michiganensis subsp. insidiosus R1-1 Using PacBio Single-Molecule Real-Time Technology.</title>
        <authorList>
            <person name="Lu Y."/>
            <person name="Samac D.A."/>
            <person name="Glazebrook J."/>
            <person name="Ishimaru C.A."/>
        </authorList>
    </citation>
    <scope>NUCLEOTIDE SEQUENCE [LARGE SCALE GENOMIC DNA]</scope>
    <source>
        <strain evidence="2 3">R1-1</strain>
    </source>
</reference>
<keyword evidence="2" id="KW-0503">Monooxygenase</keyword>
<keyword evidence="2" id="KW-0560">Oxidoreductase</keyword>
<dbReference type="InterPro" id="IPR007138">
    <property type="entry name" value="ABM_dom"/>
</dbReference>
<dbReference type="PATRIC" id="fig|33014.5.peg.891"/>
<name>A0A0D5CFP5_9MICO</name>
<sequence length="100" mass="10612">MSTTVHLEIQVNESRLADVADVLAETLQATRAFAGNEGLDVLVDDADPARMVVVEQWASTADHDAYVAWRATPEGAARLGEVLAAPPVTRVFGGRIALAL</sequence>
<proteinExistence type="predicted"/>